<evidence type="ECO:0000256" key="2">
    <source>
        <dbReference type="ARBA" id="ARBA00022692"/>
    </source>
</evidence>
<dbReference type="GO" id="GO:0016020">
    <property type="term" value="C:membrane"/>
    <property type="evidence" value="ECO:0007669"/>
    <property type="project" value="UniProtKB-SubCell"/>
</dbReference>
<feature type="transmembrane region" description="Helical" evidence="6">
    <location>
        <begin position="42"/>
        <end position="63"/>
    </location>
</feature>
<dbReference type="AlphaFoldDB" id="A0A8H4CDB7"/>
<dbReference type="Gene3D" id="1.20.1250.20">
    <property type="entry name" value="MFS general substrate transporter like domains"/>
    <property type="match status" value="1"/>
</dbReference>
<comment type="caution">
    <text evidence="7">The sequence shown here is derived from an EMBL/GenBank/DDBJ whole genome shotgun (WGS) entry which is preliminary data.</text>
</comment>
<protein>
    <submittedName>
        <fullName evidence="7">UNC93-like protein</fullName>
    </submittedName>
</protein>
<dbReference type="InterPro" id="IPR051617">
    <property type="entry name" value="UNC-93-like_regulator"/>
</dbReference>
<proteinExistence type="predicted"/>
<feature type="compositionally biased region" description="Polar residues" evidence="5">
    <location>
        <begin position="463"/>
        <end position="477"/>
    </location>
</feature>
<feature type="transmembrane region" description="Helical" evidence="6">
    <location>
        <begin position="260"/>
        <end position="285"/>
    </location>
</feature>
<evidence type="ECO:0000256" key="3">
    <source>
        <dbReference type="ARBA" id="ARBA00022989"/>
    </source>
</evidence>
<keyword evidence="2 6" id="KW-0812">Transmembrane</keyword>
<feature type="transmembrane region" description="Helical" evidence="6">
    <location>
        <begin position="366"/>
        <end position="387"/>
    </location>
</feature>
<dbReference type="GeneID" id="69022242"/>
<evidence type="ECO:0000313" key="8">
    <source>
        <dbReference type="Proteomes" id="UP000613401"/>
    </source>
</evidence>
<reference evidence="7" key="1">
    <citation type="journal article" date="2020" name="Phytopathology">
        <title>Genome sequence and comparative analysis of Colletotrichum gloeosporioides isolated from Liriodendron leaves.</title>
        <authorList>
            <person name="Fu F.F."/>
            <person name="Hao Z."/>
            <person name="Wang P."/>
            <person name="Lu Y."/>
            <person name="Xue L.J."/>
            <person name="Wei G."/>
            <person name="Tian Y."/>
            <person name="Baishi H."/>
            <person name="Xu H."/>
            <person name="Shi J."/>
            <person name="Cheng T."/>
            <person name="Wang G."/>
            <person name="Yi Y."/>
            <person name="Chen J."/>
        </authorList>
    </citation>
    <scope>NUCLEOTIDE SEQUENCE</scope>
    <source>
        <strain evidence="7">Lc1</strain>
    </source>
</reference>
<feature type="transmembrane region" description="Helical" evidence="6">
    <location>
        <begin position="326"/>
        <end position="346"/>
    </location>
</feature>
<feature type="region of interest" description="Disordered" evidence="5">
    <location>
        <begin position="463"/>
        <end position="483"/>
    </location>
</feature>
<keyword evidence="4 6" id="KW-0472">Membrane</keyword>
<reference evidence="7" key="2">
    <citation type="submission" date="2020-03" db="EMBL/GenBank/DDBJ databases">
        <authorList>
            <person name="Fu F.-F."/>
            <person name="Chen J."/>
        </authorList>
    </citation>
    <scope>NUCLEOTIDE SEQUENCE</scope>
    <source>
        <strain evidence="7">Lc1</strain>
    </source>
</reference>
<evidence type="ECO:0000256" key="6">
    <source>
        <dbReference type="SAM" id="Phobius"/>
    </source>
</evidence>
<evidence type="ECO:0000256" key="5">
    <source>
        <dbReference type="SAM" id="MobiDB-lite"/>
    </source>
</evidence>
<dbReference type="InterPro" id="IPR010291">
    <property type="entry name" value="Ion_channel_UNC-93"/>
</dbReference>
<evidence type="ECO:0000256" key="4">
    <source>
        <dbReference type="ARBA" id="ARBA00023136"/>
    </source>
</evidence>
<feature type="transmembrane region" description="Helical" evidence="6">
    <location>
        <begin position="75"/>
        <end position="99"/>
    </location>
</feature>
<dbReference type="Proteomes" id="UP000613401">
    <property type="component" value="Unassembled WGS sequence"/>
</dbReference>
<keyword evidence="3 6" id="KW-1133">Transmembrane helix</keyword>
<feature type="non-terminal residue" evidence="7">
    <location>
        <position position="1"/>
    </location>
</feature>
<dbReference type="RefSeq" id="XP_045261074.1">
    <property type="nucleotide sequence ID" value="XM_045414952.1"/>
</dbReference>
<dbReference type="EMBL" id="WVTB01000066">
    <property type="protein sequence ID" value="KAF3801915.1"/>
    <property type="molecule type" value="Genomic_DNA"/>
</dbReference>
<organism evidence="7 8">
    <name type="scientific">Colletotrichum gloeosporioides</name>
    <name type="common">Anthracnose fungus</name>
    <name type="synonym">Glomerella cingulata</name>
    <dbReference type="NCBI Taxonomy" id="474922"/>
    <lineage>
        <taxon>Eukaryota</taxon>
        <taxon>Fungi</taxon>
        <taxon>Dikarya</taxon>
        <taxon>Ascomycota</taxon>
        <taxon>Pezizomycotina</taxon>
        <taxon>Sordariomycetes</taxon>
        <taxon>Hypocreomycetidae</taxon>
        <taxon>Glomerellales</taxon>
        <taxon>Glomerellaceae</taxon>
        <taxon>Colletotrichum</taxon>
        <taxon>Colletotrichum gloeosporioides species complex</taxon>
    </lineage>
</organism>
<dbReference type="SUPFAM" id="SSF103473">
    <property type="entry name" value="MFS general substrate transporter"/>
    <property type="match status" value="1"/>
</dbReference>
<feature type="transmembrane region" description="Helical" evidence="6">
    <location>
        <begin position="132"/>
        <end position="157"/>
    </location>
</feature>
<evidence type="ECO:0000313" key="7">
    <source>
        <dbReference type="EMBL" id="KAF3801915.1"/>
    </source>
</evidence>
<name>A0A8H4CDB7_COLGL</name>
<gene>
    <name evidence="7" type="ORF">GCG54_00015137</name>
</gene>
<feature type="transmembrane region" description="Helical" evidence="6">
    <location>
        <begin position="202"/>
        <end position="222"/>
    </location>
</feature>
<dbReference type="Pfam" id="PF05978">
    <property type="entry name" value="UNC-93"/>
    <property type="match status" value="1"/>
</dbReference>
<keyword evidence="8" id="KW-1185">Reference proteome</keyword>
<sequence length="483" mass="52681">NVDESVTANMTSASNSHRPGAFPADAVTGAASSPKYHWYRGVFFQATVVGIAAFTAPGLWNAMNSVGAGGQQSPYLVMAGNAVLFSLMTITCLTGSIIANRFGLKATFAFGTTGYAVYSAALYTNNRYGTEWFIYVGSAACGITAGLFWAAEGAIMLSYPEPENRGKYLAYWLCYRNSGSILGGVINLAFNYQGKRTGKLDWRTYIVFVVLQCLGPLVALLLSPSDKVVRRNGTRVQIVERISDSAELKELGRLMLRKEFLLVTPFFIYVNWLLPYSSSYLSLYFTIRARALASLVSALAQIAGTAALGSFLDWKRLSLTTRARVSYAFLMALIGGCWIWGTVVQADHARHKPSFDWDDAGFGRGWALYIMWQVNFALTYNFGYWLVGWMSRHPSDIVRYTSAARALESAGQCISSGISSTSAPLTAALGVNFALWGIAVVPAYFVVRQVGLRHVGAHSAQEGSSEAVDSQKAQRNQECSDDI</sequence>
<feature type="transmembrane region" description="Helical" evidence="6">
    <location>
        <begin position="291"/>
        <end position="314"/>
    </location>
</feature>
<dbReference type="PANTHER" id="PTHR23294">
    <property type="entry name" value="ET TRANSLATION PRODUCT-RELATED"/>
    <property type="match status" value="1"/>
</dbReference>
<feature type="transmembrane region" description="Helical" evidence="6">
    <location>
        <begin position="106"/>
        <end position="126"/>
    </location>
</feature>
<dbReference type="PANTHER" id="PTHR23294:SF19">
    <property type="entry name" value="DUF895 DOMAIN MEMBRANE PROTEIN-RELATED"/>
    <property type="match status" value="1"/>
</dbReference>
<accession>A0A8H4CDB7</accession>
<feature type="transmembrane region" description="Helical" evidence="6">
    <location>
        <begin position="169"/>
        <end position="190"/>
    </location>
</feature>
<dbReference type="InterPro" id="IPR036259">
    <property type="entry name" value="MFS_trans_sf"/>
</dbReference>
<evidence type="ECO:0000256" key="1">
    <source>
        <dbReference type="ARBA" id="ARBA00004141"/>
    </source>
</evidence>
<comment type="subcellular location">
    <subcellularLocation>
        <location evidence="1">Membrane</location>
        <topology evidence="1">Multi-pass membrane protein</topology>
    </subcellularLocation>
</comment>